<organism evidence="2 3">
    <name type="scientific">Trichonephila inaurata madagascariensis</name>
    <dbReference type="NCBI Taxonomy" id="2747483"/>
    <lineage>
        <taxon>Eukaryota</taxon>
        <taxon>Metazoa</taxon>
        <taxon>Ecdysozoa</taxon>
        <taxon>Arthropoda</taxon>
        <taxon>Chelicerata</taxon>
        <taxon>Arachnida</taxon>
        <taxon>Araneae</taxon>
        <taxon>Araneomorphae</taxon>
        <taxon>Entelegynae</taxon>
        <taxon>Araneoidea</taxon>
        <taxon>Nephilidae</taxon>
        <taxon>Trichonephila</taxon>
        <taxon>Trichonephila inaurata</taxon>
    </lineage>
</organism>
<dbReference type="EMBL" id="BMAV01019674">
    <property type="protein sequence ID" value="GFY72796.1"/>
    <property type="molecule type" value="Genomic_DNA"/>
</dbReference>
<name>A0A8X6YKW8_9ARAC</name>
<evidence type="ECO:0000313" key="2">
    <source>
        <dbReference type="EMBL" id="GFY72796.1"/>
    </source>
</evidence>
<protein>
    <submittedName>
        <fullName evidence="2">Uncharacterized protein</fullName>
    </submittedName>
</protein>
<feature type="region of interest" description="Disordered" evidence="1">
    <location>
        <begin position="1"/>
        <end position="34"/>
    </location>
</feature>
<accession>A0A8X6YKW8</accession>
<dbReference type="AlphaFoldDB" id="A0A8X6YKW8"/>
<comment type="caution">
    <text evidence="2">The sequence shown here is derived from an EMBL/GenBank/DDBJ whole genome shotgun (WGS) entry which is preliminary data.</text>
</comment>
<evidence type="ECO:0000313" key="3">
    <source>
        <dbReference type="Proteomes" id="UP000886998"/>
    </source>
</evidence>
<reference evidence="2" key="1">
    <citation type="submission" date="2020-08" db="EMBL/GenBank/DDBJ databases">
        <title>Multicomponent nature underlies the extraordinary mechanical properties of spider dragline silk.</title>
        <authorList>
            <person name="Kono N."/>
            <person name="Nakamura H."/>
            <person name="Mori M."/>
            <person name="Yoshida Y."/>
            <person name="Ohtoshi R."/>
            <person name="Malay A.D."/>
            <person name="Moran D.A.P."/>
            <person name="Tomita M."/>
            <person name="Numata K."/>
            <person name="Arakawa K."/>
        </authorList>
    </citation>
    <scope>NUCLEOTIDE SEQUENCE</scope>
</reference>
<evidence type="ECO:0000256" key="1">
    <source>
        <dbReference type="SAM" id="MobiDB-lite"/>
    </source>
</evidence>
<proteinExistence type="predicted"/>
<sequence length="205" mass="23108">MSDSDSDMDLNSGYSSQSSRSGSPNSTISSKECQKLKNVMKRIRTVDKNINKFESLILKHKTGAHTEGYKSSLKRSRKPRETLVRELQFLAPCTVPDCPDHFSALAGSFNTRKNPHSEEIKSKLKISKAQKRKDNQDDFVFPKKTVRPNSPIKTPEPVLTQNNFDRLEQDVEQAVNNDNENNIPKPTPPPLSCSKLLKITVINLN</sequence>
<gene>
    <name evidence="2" type="ORF">TNIN_346891</name>
</gene>
<feature type="compositionally biased region" description="Low complexity" evidence="1">
    <location>
        <begin position="12"/>
        <end position="26"/>
    </location>
</feature>
<dbReference type="Proteomes" id="UP000886998">
    <property type="component" value="Unassembled WGS sequence"/>
</dbReference>
<keyword evidence="3" id="KW-1185">Reference proteome</keyword>